<gene>
    <name evidence="3" type="ORF">J1836_006825</name>
    <name evidence="2" type="ORF">J1836_06000</name>
</gene>
<evidence type="ECO:0000313" key="3">
    <source>
        <dbReference type="EMBL" id="QTX12037.1"/>
    </source>
</evidence>
<keyword evidence="4" id="KW-1185">Reference proteome</keyword>
<evidence type="ECO:0000259" key="1">
    <source>
        <dbReference type="Pfam" id="PF04492"/>
    </source>
</evidence>
<dbReference type="InterPro" id="IPR006497">
    <property type="entry name" value="Phage_lambda_VrpO_N"/>
</dbReference>
<dbReference type="AlphaFoldDB" id="A0A8B0SQR8"/>
<evidence type="ECO:0000313" key="4">
    <source>
        <dbReference type="Proteomes" id="UP000664466"/>
    </source>
</evidence>
<evidence type="ECO:0000313" key="2">
    <source>
        <dbReference type="EMBL" id="MBO0612484.1"/>
    </source>
</evidence>
<dbReference type="Pfam" id="PF04492">
    <property type="entry name" value="Phage_rep_O"/>
    <property type="match status" value="1"/>
</dbReference>
<organism evidence="3">
    <name type="scientific">Thiothrix fructosivorans</name>
    <dbReference type="NCBI Taxonomy" id="111770"/>
    <lineage>
        <taxon>Bacteria</taxon>
        <taxon>Pseudomonadati</taxon>
        <taxon>Pseudomonadota</taxon>
        <taxon>Gammaproteobacteria</taxon>
        <taxon>Thiotrichales</taxon>
        <taxon>Thiotrichaceae</taxon>
        <taxon>Thiothrix</taxon>
    </lineage>
</organism>
<protein>
    <submittedName>
        <fullName evidence="3">Replication protein</fullName>
    </submittedName>
</protein>
<dbReference type="GO" id="GO:0006260">
    <property type="term" value="P:DNA replication"/>
    <property type="evidence" value="ECO:0007669"/>
    <property type="project" value="InterPro"/>
</dbReference>
<dbReference type="RefSeq" id="WP_207250187.1">
    <property type="nucleotide sequence ID" value="NZ_JAFMPM010000006.1"/>
</dbReference>
<dbReference type="InterPro" id="IPR036388">
    <property type="entry name" value="WH-like_DNA-bd_sf"/>
</dbReference>
<reference evidence="3" key="2">
    <citation type="submission" date="2021-04" db="EMBL/GenBank/DDBJ databases">
        <title>Complete Genome and methylome analysis of Thiothrix fructosivorans ATCC 49748.</title>
        <authorList>
            <person name="Fomenkov A."/>
            <person name="Sun L."/>
            <person name="Vincze T."/>
            <person name="Grabovich M.Y."/>
            <person name="Roberts R.J."/>
        </authorList>
    </citation>
    <scope>NUCLEOTIDE SEQUENCE</scope>
    <source>
        <strain evidence="3">ATCC 49748</strain>
    </source>
</reference>
<dbReference type="EMBL" id="JAFMPM010000006">
    <property type="protein sequence ID" value="MBO0612484.1"/>
    <property type="molecule type" value="Genomic_DNA"/>
</dbReference>
<dbReference type="EMBL" id="CP072748">
    <property type="protein sequence ID" value="QTX12037.1"/>
    <property type="molecule type" value="Genomic_DNA"/>
</dbReference>
<dbReference type="Gene3D" id="1.10.10.10">
    <property type="entry name" value="Winged helix-like DNA-binding domain superfamily/Winged helix DNA-binding domain"/>
    <property type="match status" value="1"/>
</dbReference>
<accession>A0A8B0SQR8</accession>
<name>A0A8B0SQR8_9GAMM</name>
<dbReference type="Proteomes" id="UP000664466">
    <property type="component" value="Unassembled WGS sequence"/>
</dbReference>
<sequence>MSLARDWIGAALAADLTQNQLKAFLALFHQTLCYGKEADALTDKRLSKLAGVRIDRLKTAVDTLVEKGIIDVSEHCIFNAEYRIPEDLLYANGHAFFVPSLPKIGMDFRKTEEASENRAHTTNTFTANNLTPTTTEASLSSIFEIEEELQYPETFGKPEKARAAIILDSLSPKVANDCLLLLNQAMQQGTVKAPHGYLYRLTEKARNGTLDTTGLRAPAQATEQKTENNHRHQLKTIADEINGIDSLYKLAGITLDPITATNRANLVAKYNQLAGCHP</sequence>
<proteinExistence type="predicted"/>
<feature type="domain" description="Bacteriophage lambda Replication protein O N-terminal" evidence="1">
    <location>
        <begin position="3"/>
        <end position="72"/>
    </location>
</feature>
<reference evidence="2 4" key="1">
    <citation type="submission" date="2021-03" db="EMBL/GenBank/DDBJ databases">
        <title>Draft genome and methylome analysis of Thiotrix fructosivoruns ATCC 49748.</title>
        <authorList>
            <person name="Fomenkov A."/>
            <person name="Grabovich M.Y."/>
            <person name="Roberts R.J."/>
        </authorList>
    </citation>
    <scope>NUCLEOTIDE SEQUENCE [LARGE SCALE GENOMIC DNA]</scope>
    <source>
        <strain evidence="2 4">ATCC 49748</strain>
    </source>
</reference>